<evidence type="ECO:0000313" key="1">
    <source>
        <dbReference type="EMBL" id="KAJ3804167.1"/>
    </source>
</evidence>
<name>A0ACC1THL5_9AGAR</name>
<sequence>PDFVLGDTNFVEEPLDQLPARNDPTSTTEAFDELKCLLQLEDGWQSTYPSTLKYTYRQKHNNQITRHSRLDRIYTTPENMTQTFEWKIEHTGINTDHDMISVRFTCEAAPITGKGRWTFPVHLIYDKVMKEFIETEGKGLEDHMNQIDEEDYNPNHNHQTLWADFKQKFIHLGCERAKIVVPRMTKEITCMEARIDSVSNDPLLSEEERSLSTAVLKEALESLEKRKLKSVREQARANYTVHGETISRYWSNLNRDRRKRDLILRLQIPNNELARDQQIPEDGNIIESEITQETQYELHSQRMANMMRDYHENLQSNNHTVGTALWEQTTTRILNQVSARLPEQHTENLWTRLSTADIEESLKLSANQKAPGLDGISYEIWKIMNARYKNAKANQTYAFNIIHTLTKVYNDIEIHGITRGTKFSESWMCPLYKKNDRTQIANYRPISLLNTDYKIRVSLMCRVALTLLVSDSCI</sequence>
<organism evidence="1 2">
    <name type="scientific">Lentinula aff. lateritia</name>
    <dbReference type="NCBI Taxonomy" id="2804960"/>
    <lineage>
        <taxon>Eukaryota</taxon>
        <taxon>Fungi</taxon>
        <taxon>Dikarya</taxon>
        <taxon>Basidiomycota</taxon>
        <taxon>Agaricomycotina</taxon>
        <taxon>Agaricomycetes</taxon>
        <taxon>Agaricomycetidae</taxon>
        <taxon>Agaricales</taxon>
        <taxon>Marasmiineae</taxon>
        <taxon>Omphalotaceae</taxon>
        <taxon>Lentinula</taxon>
    </lineage>
</organism>
<proteinExistence type="predicted"/>
<evidence type="ECO:0000313" key="2">
    <source>
        <dbReference type="Proteomes" id="UP001163835"/>
    </source>
</evidence>
<comment type="caution">
    <text evidence="1">The sequence shown here is derived from an EMBL/GenBank/DDBJ whole genome shotgun (WGS) entry which is preliminary data.</text>
</comment>
<accession>A0ACC1THL5</accession>
<keyword evidence="2" id="KW-1185">Reference proteome</keyword>
<gene>
    <name evidence="1" type="ORF">F5876DRAFT_53707</name>
</gene>
<reference evidence="1" key="1">
    <citation type="submission" date="2022-09" db="EMBL/GenBank/DDBJ databases">
        <title>A Global Phylogenomic Analysis of the Shiitake Genus Lentinula.</title>
        <authorList>
            <consortium name="DOE Joint Genome Institute"/>
            <person name="Sierra-Patev S."/>
            <person name="Min B."/>
            <person name="Naranjo-Ortiz M."/>
            <person name="Looney B."/>
            <person name="Konkel Z."/>
            <person name="Slot J.C."/>
            <person name="Sakamoto Y."/>
            <person name="Steenwyk J.L."/>
            <person name="Rokas A."/>
            <person name="Carro J."/>
            <person name="Camarero S."/>
            <person name="Ferreira P."/>
            <person name="Molpeceres G."/>
            <person name="Ruiz-Duenas F.J."/>
            <person name="Serrano A."/>
            <person name="Henrissat B."/>
            <person name="Drula E."/>
            <person name="Hughes K.W."/>
            <person name="Mata J.L."/>
            <person name="Ishikawa N.K."/>
            <person name="Vargas-Isla R."/>
            <person name="Ushijima S."/>
            <person name="Smith C.A."/>
            <person name="Ahrendt S."/>
            <person name="Andreopoulos W."/>
            <person name="He G."/>
            <person name="Labutti K."/>
            <person name="Lipzen A."/>
            <person name="Ng V."/>
            <person name="Riley R."/>
            <person name="Sandor L."/>
            <person name="Barry K."/>
            <person name="Martinez A.T."/>
            <person name="Xiao Y."/>
            <person name="Gibbons J.G."/>
            <person name="Terashima K."/>
            <person name="Grigoriev I.V."/>
            <person name="Hibbett D.S."/>
        </authorList>
    </citation>
    <scope>NUCLEOTIDE SEQUENCE</scope>
    <source>
        <strain evidence="1">TMI1499</strain>
    </source>
</reference>
<feature type="non-terminal residue" evidence="1">
    <location>
        <position position="1"/>
    </location>
</feature>
<dbReference type="EMBL" id="MU796239">
    <property type="protein sequence ID" value="KAJ3804167.1"/>
    <property type="molecule type" value="Genomic_DNA"/>
</dbReference>
<dbReference type="Proteomes" id="UP001163835">
    <property type="component" value="Unassembled WGS sequence"/>
</dbReference>
<protein>
    <submittedName>
        <fullName evidence="1">Uncharacterized protein</fullName>
    </submittedName>
</protein>